<keyword evidence="2" id="KW-1185">Reference proteome</keyword>
<evidence type="ECO:0000313" key="2">
    <source>
        <dbReference type="Proteomes" id="UP001732700"/>
    </source>
</evidence>
<accession>A0ACD5Z7B9</accession>
<reference evidence="1" key="2">
    <citation type="submission" date="2025-09" db="UniProtKB">
        <authorList>
            <consortium name="EnsemblPlants"/>
        </authorList>
    </citation>
    <scope>IDENTIFICATION</scope>
</reference>
<dbReference type="EnsemblPlants" id="AVESA.00010b.r2.6CG1093270.1">
    <property type="protein sequence ID" value="AVESA.00010b.r2.6CG1093270.1.CDS.1"/>
    <property type="gene ID" value="AVESA.00010b.r2.6CG1093270"/>
</dbReference>
<evidence type="ECO:0000313" key="1">
    <source>
        <dbReference type="EnsemblPlants" id="AVESA.00010b.r2.6CG1093270.1.CDS.1"/>
    </source>
</evidence>
<sequence>MKLIGWNCQGPGRNLDRSKKMGYLDNLMSSTKAQVTFVSEIRTSKYNSTQLNNRFNIADSFVVPSAGFSGGLWLLWTDEVQVTTNFSSHHLILANVVNIAYNIDFVLVCVYGDPQHRQDKVIWDQISIFVHDNLGKPVVCMGDLNNIMCDVDTTSAHVNKYRMRTFNSYVKQCGLFDLGYSGPAYTWTNKCFSSTPVFERLDRCLANAEWCGIYPNTNVFNLPIMFSDHAPILISTESHFRKPKLSFKFGNWWTMEDDFQITAKTAWISSANRPFHARTTHLAGSLKKWCKKKKPLSQQLDNIHEQIKNIQMQPIQVQNHSLEADLILQHEENMTKLIEYYRQRAKKHWATQGDRNTSFFHNAVLKRRRRNRIISISDTHGNNLHDPKDIANEFVK</sequence>
<protein>
    <submittedName>
        <fullName evidence="1">Uncharacterized protein</fullName>
    </submittedName>
</protein>
<name>A0ACD5Z7B9_AVESA</name>
<proteinExistence type="predicted"/>
<dbReference type="Proteomes" id="UP001732700">
    <property type="component" value="Chromosome 6C"/>
</dbReference>
<reference evidence="1" key="1">
    <citation type="submission" date="2021-05" db="EMBL/GenBank/DDBJ databases">
        <authorList>
            <person name="Scholz U."/>
            <person name="Mascher M."/>
            <person name="Fiebig A."/>
        </authorList>
    </citation>
    <scope>NUCLEOTIDE SEQUENCE [LARGE SCALE GENOMIC DNA]</scope>
</reference>
<organism evidence="1 2">
    <name type="scientific">Avena sativa</name>
    <name type="common">Oat</name>
    <dbReference type="NCBI Taxonomy" id="4498"/>
    <lineage>
        <taxon>Eukaryota</taxon>
        <taxon>Viridiplantae</taxon>
        <taxon>Streptophyta</taxon>
        <taxon>Embryophyta</taxon>
        <taxon>Tracheophyta</taxon>
        <taxon>Spermatophyta</taxon>
        <taxon>Magnoliopsida</taxon>
        <taxon>Liliopsida</taxon>
        <taxon>Poales</taxon>
        <taxon>Poaceae</taxon>
        <taxon>BOP clade</taxon>
        <taxon>Pooideae</taxon>
        <taxon>Poodae</taxon>
        <taxon>Poeae</taxon>
        <taxon>Poeae Chloroplast Group 1 (Aveneae type)</taxon>
        <taxon>Aveninae</taxon>
        <taxon>Avena</taxon>
    </lineage>
</organism>